<organism evidence="6">
    <name type="scientific">uncultured Solirubrobacteraceae bacterium</name>
    <dbReference type="NCBI Taxonomy" id="1162706"/>
    <lineage>
        <taxon>Bacteria</taxon>
        <taxon>Bacillati</taxon>
        <taxon>Actinomycetota</taxon>
        <taxon>Thermoleophilia</taxon>
        <taxon>Solirubrobacterales</taxon>
        <taxon>Solirubrobacteraceae</taxon>
        <taxon>environmental samples</taxon>
    </lineage>
</organism>
<dbReference type="GO" id="GO:0071978">
    <property type="term" value="P:bacterial-type flagellum-dependent swarming motility"/>
    <property type="evidence" value="ECO:0007669"/>
    <property type="project" value="TreeGrafter"/>
</dbReference>
<feature type="domain" description="Flagellar hook protein FlgE/F/G-like D1" evidence="5">
    <location>
        <begin position="87"/>
        <end position="152"/>
    </location>
</feature>
<evidence type="ECO:0000259" key="4">
    <source>
        <dbReference type="Pfam" id="PF06429"/>
    </source>
</evidence>
<comment type="subcellular location">
    <subcellularLocation>
        <location evidence="2">Bacterial flagellum basal body</location>
    </subcellularLocation>
</comment>
<evidence type="ECO:0000256" key="1">
    <source>
        <dbReference type="ARBA" id="ARBA00009677"/>
    </source>
</evidence>
<proteinExistence type="inferred from homology"/>
<dbReference type="EMBL" id="CADCVL010000329">
    <property type="protein sequence ID" value="CAA9487252.1"/>
    <property type="molecule type" value="Genomic_DNA"/>
</dbReference>
<protein>
    <submittedName>
        <fullName evidence="6">Flagellar basal-body rod protein FlgG</fullName>
    </submittedName>
</protein>
<evidence type="ECO:0000259" key="3">
    <source>
        <dbReference type="Pfam" id="PF00460"/>
    </source>
</evidence>
<sequence length="244" mass="24977">MLEGLNSAAAGMAAQRQRLDAVANDLANTNTTGYKRVRVGFQDLVYSQAGKASEVGVRIGAGARAVDAGRTMAQGALQRTDRPLDVAIQGDGFLQVTLPDGRAALTRDGALQVDGNGRLATSDGALLRPGITIPAGTPSEAVAISSDGTVTASGRPVGRLQLVSVRSPQLLQSVGGNAFVATPQSGAPGPARAAAITQGALEMSNVEVSEAMVAMIEAQRSFELASKAIHTADQMMEIANGVKR</sequence>
<accession>A0A6J4SA74</accession>
<keyword evidence="2" id="KW-0975">Bacterial flagellum</keyword>
<dbReference type="NCBIfam" id="TIGR03506">
    <property type="entry name" value="FlgEFG_subfam"/>
    <property type="match status" value="2"/>
</dbReference>
<dbReference type="Pfam" id="PF06429">
    <property type="entry name" value="Flg_bbr_C"/>
    <property type="match status" value="1"/>
</dbReference>
<dbReference type="SUPFAM" id="SSF117143">
    <property type="entry name" value="Flagellar hook protein flgE"/>
    <property type="match status" value="1"/>
</dbReference>
<dbReference type="InterPro" id="IPR053967">
    <property type="entry name" value="LlgE_F_G-like_D1"/>
</dbReference>
<name>A0A6J4SA74_9ACTN</name>
<evidence type="ECO:0000256" key="2">
    <source>
        <dbReference type="RuleBase" id="RU362116"/>
    </source>
</evidence>
<dbReference type="InterPro" id="IPR037925">
    <property type="entry name" value="FlgE/F/G-like"/>
</dbReference>
<dbReference type="PANTHER" id="PTHR30435">
    <property type="entry name" value="FLAGELLAR PROTEIN"/>
    <property type="match status" value="1"/>
</dbReference>
<dbReference type="GO" id="GO:0009425">
    <property type="term" value="C:bacterial-type flagellum basal body"/>
    <property type="evidence" value="ECO:0007669"/>
    <property type="project" value="UniProtKB-SubCell"/>
</dbReference>
<dbReference type="InterPro" id="IPR020013">
    <property type="entry name" value="Flagellar_FlgE/F/G"/>
</dbReference>
<gene>
    <name evidence="6" type="ORF">AVDCRST_MAG65-1807</name>
</gene>
<dbReference type="PANTHER" id="PTHR30435:SF19">
    <property type="entry name" value="FLAGELLAR BASAL-BODY ROD PROTEIN FLGG"/>
    <property type="match status" value="1"/>
</dbReference>
<comment type="similarity">
    <text evidence="1 2">Belongs to the flagella basal body rod proteins family.</text>
</comment>
<dbReference type="InterPro" id="IPR010930">
    <property type="entry name" value="Flg_bb/hook_C_dom"/>
</dbReference>
<dbReference type="InterPro" id="IPR001444">
    <property type="entry name" value="Flag_bb_rod_N"/>
</dbReference>
<dbReference type="Pfam" id="PF00460">
    <property type="entry name" value="Flg_bb_rod"/>
    <property type="match status" value="1"/>
</dbReference>
<dbReference type="AlphaFoldDB" id="A0A6J4SA74"/>
<reference evidence="6" key="1">
    <citation type="submission" date="2020-02" db="EMBL/GenBank/DDBJ databases">
        <authorList>
            <person name="Meier V. D."/>
        </authorList>
    </citation>
    <scope>NUCLEOTIDE SEQUENCE</scope>
    <source>
        <strain evidence="6">AVDCRST_MAG65</strain>
    </source>
</reference>
<keyword evidence="6" id="KW-0966">Cell projection</keyword>
<keyword evidence="6" id="KW-0969">Cilium</keyword>
<feature type="domain" description="Flagellar basal-body/hook protein C-terminal" evidence="4">
    <location>
        <begin position="198"/>
        <end position="240"/>
    </location>
</feature>
<dbReference type="Pfam" id="PF22692">
    <property type="entry name" value="LlgE_F_G_D1"/>
    <property type="match status" value="1"/>
</dbReference>
<keyword evidence="6" id="KW-0282">Flagellum</keyword>
<feature type="domain" description="Flagellar basal body rod protein N-terminal" evidence="3">
    <location>
        <begin position="5"/>
        <end position="35"/>
    </location>
</feature>
<evidence type="ECO:0000259" key="5">
    <source>
        <dbReference type="Pfam" id="PF22692"/>
    </source>
</evidence>
<evidence type="ECO:0000313" key="6">
    <source>
        <dbReference type="EMBL" id="CAA9487252.1"/>
    </source>
</evidence>